<evidence type="ECO:0000259" key="7">
    <source>
        <dbReference type="PROSITE" id="PS50853"/>
    </source>
</evidence>
<dbReference type="PROSITE" id="PS50853">
    <property type="entry name" value="FN3"/>
    <property type="match status" value="5"/>
</dbReference>
<feature type="domain" description="Fibronectin type-III" evidence="7">
    <location>
        <begin position="805"/>
        <end position="899"/>
    </location>
</feature>
<dbReference type="CDD" id="cd00063">
    <property type="entry name" value="FN3"/>
    <property type="match status" value="5"/>
</dbReference>
<evidence type="ECO:0000313" key="8">
    <source>
        <dbReference type="EMBL" id="PAA60160.1"/>
    </source>
</evidence>
<feature type="domain" description="Ig-like" evidence="6">
    <location>
        <begin position="241"/>
        <end position="331"/>
    </location>
</feature>
<dbReference type="STRING" id="282301.A0A267EF47"/>
<feature type="domain" description="Fibronectin type-III" evidence="7">
    <location>
        <begin position="1017"/>
        <end position="1109"/>
    </location>
</feature>
<keyword evidence="9" id="KW-1185">Reference proteome</keyword>
<evidence type="ECO:0000256" key="5">
    <source>
        <dbReference type="SAM" id="SignalP"/>
    </source>
</evidence>
<keyword evidence="1" id="KW-0677">Repeat</keyword>
<dbReference type="SMART" id="SM00409">
    <property type="entry name" value="IG"/>
    <property type="match status" value="4"/>
</dbReference>
<dbReference type="Gene3D" id="2.60.40.10">
    <property type="entry name" value="Immunoglobulins"/>
    <property type="match status" value="8"/>
</dbReference>
<keyword evidence="4" id="KW-0472">Membrane</keyword>
<reference evidence="8 9" key="1">
    <citation type="submission" date="2017-06" db="EMBL/GenBank/DDBJ databases">
        <title>A platform for efficient transgenesis in Macrostomum lignano, a flatworm model organism for stem cell research.</title>
        <authorList>
            <person name="Berezikov E."/>
        </authorList>
    </citation>
    <scope>NUCLEOTIDE SEQUENCE [LARGE SCALE GENOMIC DNA]</scope>
    <source>
        <strain evidence="8">DV1</strain>
        <tissue evidence="8">Whole organism</tissue>
    </source>
</reference>
<dbReference type="SMART" id="SM00060">
    <property type="entry name" value="FN3"/>
    <property type="match status" value="6"/>
</dbReference>
<feature type="compositionally biased region" description="Gly residues" evidence="3">
    <location>
        <begin position="1271"/>
        <end position="1280"/>
    </location>
</feature>
<dbReference type="PRINTS" id="PR00014">
    <property type="entry name" value="FNTYPEIII"/>
</dbReference>
<organism evidence="8 9">
    <name type="scientific">Macrostomum lignano</name>
    <dbReference type="NCBI Taxonomy" id="282301"/>
    <lineage>
        <taxon>Eukaryota</taxon>
        <taxon>Metazoa</taxon>
        <taxon>Spiralia</taxon>
        <taxon>Lophotrochozoa</taxon>
        <taxon>Platyhelminthes</taxon>
        <taxon>Rhabditophora</taxon>
        <taxon>Macrostomorpha</taxon>
        <taxon>Macrostomida</taxon>
        <taxon>Macrostomidae</taxon>
        <taxon>Macrostomum</taxon>
    </lineage>
</organism>
<keyword evidence="5" id="KW-0732">Signal</keyword>
<feature type="compositionally biased region" description="Low complexity" evidence="3">
    <location>
        <begin position="1345"/>
        <end position="1360"/>
    </location>
</feature>
<dbReference type="SUPFAM" id="SSF49265">
    <property type="entry name" value="Fibronectin type III"/>
    <property type="match status" value="5"/>
</dbReference>
<sequence length="1505" mass="160764">MFKKFTSTYLLVLLFFQLQPKELGAREFANLRFIHEPQNALAVRGQPVRFDCAYEVVQSLKSSVDVTWYHNDKPMLGLSHSASNRVHLLSNNSLYIAKTIQTEVEQPDIGTYHCALRLESVGAARSRTATLRIAYVSAVFSHQPEDKQAGRNDTVVFRCEIDRLPRTQLEWYYSESSSTLPYRLADRLAGQFLLHREGAQLEIRLTGADWRRAFGLYRCDAPVPGGRGFVHSRLAALTPAPKNRPRPPLWFEAAPPARVSGRVGEPLTLVCAANGAAGSAQIDWLRGSAALRTSERVLQVGQGSLHFASLQASDSGGYVCRARGSESREIYTQTELAVLSPPRFLDAPDGDVPLPSGAVTAFVGGAATLRCDATGNPQPSIDWVKDGQPLSQKPPFVRQLGQELRLRGLVAGDSGLYQCLAGSPAGSAQRLTQLIVLAASAASESAIGGQPPRRGGLFSQPDSPTNLRYYQLGTDFCQLEWQAPAAAGGDRTWNSFFIELLPEDSSRRLSFVTKETGYIISGLQPDTAYTVQVSAQGSSDQLRSRPAVMTFRTERAAPSPDPVRSFRVLATNSTDLQISWDPPAAASDCLVVLLQLRDLTLQSDRQFNATCSPPAEGLRLRVHPHRRYRLLATVLSDFGQSRPAMLSLRTPSARPNRSPSNFTAVGASSGAQLTWLPPPLPGRNGLLVGYRIRYRELPAESDVSATALGEDADIGDDDDESIVDGAVYKVTVPGDQLTHRLAGLKPLRRYAAQVAARTVNGTGRFTRWLVFSTLPGAYRLRPARLRDQNTESQLHGDVPLPEKIRIRPKDVTAIGKRDSILLSWTRPSALVIPDKYVIYYGSQLPKERLAGEISGDQDAYQIRNLVPNQYYFITIVAIKDGVQAETPLHEKTQSGTRGQTYDRQSPSVPLNVKATVMDGRTAVVSWTDRDLGLPGSDAAGRLYEVELAEDATSSRSSSAVVDAKPRRFNTTGLRLRLSQLRPFTAYAARIRCHLGYMQSDFSMVATFVTKAEPPGTPPLELRVARTSLSGSVLLTWRPPLEPNGPLTGYTVYYAPHGGRFISRNAAAKETQIVVTGLQQSSLYVFKVRAENQAGVGPATNLTAFMTPDANGYGGGMVLDAIAGSGSQSDPPLQAASSPDSESDRKLWFVIGGGFGLAIVLLIVAIATVCLCRSGEAAGGTGGGGGRRRRQADRAAKEEASLIGQEAAANQRHPGSPRARSGKNSPDAQAAALLISTGGGQHQLQHQQQTPDLCRRSENCLELRHLPQAGRGADGPVGGPFGRSSVHPPHHLGGGHLGLGGGRGFMGEPLLLDHPGGASPNPPGHFRNISSSGLYPPGTPPSYQPGAAAAAIGASSRGLASPPRVDAPDFSSGKLSSPHSSLSSSIGSPSKRRPSTSAAAAVASAAAPTLMLASLGNGRSVNVTPDILNPPVARPSRSLHGGNGGSGGDGGSGGGLGGAYNGGGGGGSTFDSQTSRSFVLSTEDMTKTLDGLMNDLRCLTNKEFEC</sequence>
<feature type="domain" description="Ig-like" evidence="6">
    <location>
        <begin position="20"/>
        <end position="130"/>
    </location>
</feature>
<evidence type="ECO:0000256" key="1">
    <source>
        <dbReference type="ARBA" id="ARBA00022737"/>
    </source>
</evidence>
<keyword evidence="4" id="KW-0812">Transmembrane</keyword>
<dbReference type="InterPro" id="IPR003598">
    <property type="entry name" value="Ig_sub2"/>
</dbReference>
<keyword evidence="2" id="KW-1015">Disulfide bond</keyword>
<feature type="transmembrane region" description="Helical" evidence="4">
    <location>
        <begin position="1146"/>
        <end position="1171"/>
    </location>
</feature>
<dbReference type="SMART" id="SM00408">
    <property type="entry name" value="IGc2"/>
    <property type="match status" value="3"/>
</dbReference>
<dbReference type="InterPro" id="IPR003961">
    <property type="entry name" value="FN3_dom"/>
</dbReference>
<dbReference type="PANTHER" id="PTHR44170">
    <property type="entry name" value="PROTEIN SIDEKICK"/>
    <property type="match status" value="1"/>
</dbReference>
<dbReference type="InterPro" id="IPR036179">
    <property type="entry name" value="Ig-like_dom_sf"/>
</dbReference>
<dbReference type="Pfam" id="PF00041">
    <property type="entry name" value="fn3"/>
    <property type="match status" value="4"/>
</dbReference>
<feature type="compositionally biased region" description="Gly residues" evidence="3">
    <location>
        <begin position="1291"/>
        <end position="1304"/>
    </location>
</feature>
<evidence type="ECO:0000256" key="2">
    <source>
        <dbReference type="ARBA" id="ARBA00023157"/>
    </source>
</evidence>
<dbReference type="InterPro" id="IPR003599">
    <property type="entry name" value="Ig_sub"/>
</dbReference>
<dbReference type="InterPro" id="IPR036116">
    <property type="entry name" value="FN3_sf"/>
</dbReference>
<feature type="chain" id="PRO_5013034959" description="Netrin receptor DCC" evidence="5">
    <location>
        <begin position="25"/>
        <end position="1505"/>
    </location>
</feature>
<evidence type="ECO:0000256" key="3">
    <source>
        <dbReference type="SAM" id="MobiDB-lite"/>
    </source>
</evidence>
<feature type="domain" description="Fibronectin type-III" evidence="7">
    <location>
        <begin position="655"/>
        <end position="776"/>
    </location>
</feature>
<comment type="caution">
    <text evidence="8">The sequence shown here is derived from an EMBL/GenBank/DDBJ whole genome shotgun (WGS) entry which is preliminary data.</text>
</comment>
<dbReference type="GO" id="GO:0098609">
    <property type="term" value="P:cell-cell adhesion"/>
    <property type="evidence" value="ECO:0007669"/>
    <property type="project" value="TreeGrafter"/>
</dbReference>
<feature type="domain" description="Ig-like" evidence="6">
    <location>
        <begin position="342"/>
        <end position="432"/>
    </location>
</feature>
<name>A0A267EF47_9PLAT</name>
<dbReference type="InterPro" id="IPR013783">
    <property type="entry name" value="Ig-like_fold"/>
</dbReference>
<dbReference type="Pfam" id="PF13927">
    <property type="entry name" value="Ig_3"/>
    <property type="match status" value="1"/>
</dbReference>
<evidence type="ECO:0000313" key="9">
    <source>
        <dbReference type="Proteomes" id="UP000215902"/>
    </source>
</evidence>
<dbReference type="InterPro" id="IPR007110">
    <property type="entry name" value="Ig-like_dom"/>
</dbReference>
<protein>
    <recommendedName>
        <fullName evidence="10">Netrin receptor DCC</fullName>
    </recommendedName>
</protein>
<dbReference type="EMBL" id="NIVC01002186">
    <property type="protein sequence ID" value="PAA60160.1"/>
    <property type="molecule type" value="Genomic_DNA"/>
</dbReference>
<proteinExistence type="predicted"/>
<evidence type="ECO:0008006" key="10">
    <source>
        <dbReference type="Google" id="ProtNLM"/>
    </source>
</evidence>
<accession>A0A267EF47</accession>
<feature type="compositionally biased region" description="Low complexity" evidence="3">
    <location>
        <begin position="1370"/>
        <end position="1398"/>
    </location>
</feature>
<dbReference type="SUPFAM" id="SSF48726">
    <property type="entry name" value="Immunoglobulin"/>
    <property type="match status" value="3"/>
</dbReference>
<feature type="signal peptide" evidence="5">
    <location>
        <begin position="1"/>
        <end position="24"/>
    </location>
</feature>
<dbReference type="Pfam" id="PF07679">
    <property type="entry name" value="I-set"/>
    <property type="match status" value="1"/>
</dbReference>
<feature type="domain" description="Fibronectin type-III" evidence="7">
    <location>
        <begin position="463"/>
        <end position="556"/>
    </location>
</feature>
<dbReference type="Proteomes" id="UP000215902">
    <property type="component" value="Unassembled WGS sequence"/>
</dbReference>
<feature type="region of interest" description="Disordered" evidence="3">
    <location>
        <begin position="1264"/>
        <end position="1398"/>
    </location>
</feature>
<feature type="compositionally biased region" description="Gly residues" evidence="3">
    <location>
        <begin position="1440"/>
        <end position="1467"/>
    </location>
</feature>
<dbReference type="InterPro" id="IPR013098">
    <property type="entry name" value="Ig_I-set"/>
</dbReference>
<evidence type="ECO:0000256" key="4">
    <source>
        <dbReference type="SAM" id="Phobius"/>
    </source>
</evidence>
<keyword evidence="4" id="KW-1133">Transmembrane helix</keyword>
<feature type="region of interest" description="Disordered" evidence="3">
    <location>
        <begin position="1177"/>
        <end position="1226"/>
    </location>
</feature>
<dbReference type="OrthoDB" id="114660at2759"/>
<gene>
    <name evidence="8" type="ORF">BOX15_Mlig016065g1</name>
</gene>
<dbReference type="PROSITE" id="PS50835">
    <property type="entry name" value="IG_LIKE"/>
    <property type="match status" value="3"/>
</dbReference>
<dbReference type="PANTHER" id="PTHR44170:SF54">
    <property type="entry name" value="FI24025P1"/>
    <property type="match status" value="1"/>
</dbReference>
<evidence type="ECO:0000259" key="6">
    <source>
        <dbReference type="PROSITE" id="PS50835"/>
    </source>
</evidence>
<feature type="region of interest" description="Disordered" evidence="3">
    <location>
        <begin position="1430"/>
        <end position="1473"/>
    </location>
</feature>
<feature type="domain" description="Fibronectin type-III" evidence="7">
    <location>
        <begin position="908"/>
        <end position="1012"/>
    </location>
</feature>